<evidence type="ECO:0000313" key="1">
    <source>
        <dbReference type="EMBL" id="SVB61585.1"/>
    </source>
</evidence>
<organism evidence="1">
    <name type="scientific">marine metagenome</name>
    <dbReference type="NCBI Taxonomy" id="408172"/>
    <lineage>
        <taxon>unclassified sequences</taxon>
        <taxon>metagenomes</taxon>
        <taxon>ecological metagenomes</taxon>
    </lineage>
</organism>
<sequence>YSGEALGDISLDLSSEDGLGSIHLDSTDSSGVVDVAVAPGTWNAELNLTVEGQRWTVDASNESAFQVVAGNNSALNLTASLSAELSGNVYWDFNDDNASNVGEGVSNVAIYVLSGDVNLSLITDDSGDWSVFVTPGDYSVQTEIYGFSDENISITVWGNGNSVDIELTAGAVVVGGIISYIDAEQFANIADDVVLELIPVEGLVRERITPDKVLVDGEWLGNWSAEVEPGDWILRATYEDDDLVAMGLLEANVTVGDYMNLELTFGGWLVLATEWFDYDGDTHTLADIDVEGADIVGEPELLMNIGAGMKWRTPVNDEGLLEILLITGNIDASSKIEIVQRNLTMEYSGGHGRHVRPGQESPLVVLSYGRLTNHEVSISTLSSTGNDSSHDGGVNDVMAIANADGGFDSLEFVVGVNYEGHEPFDTFSVYGAVAGTDSKDWLVEFHNGSGDWNLTTTFDMGRDNVLNFSNLNVKVTPANQSIAHSFENGHTITLQIMGPEGYLGEHYITVRIPQIHGFELTEPMDEV</sequence>
<reference evidence="1" key="1">
    <citation type="submission" date="2018-05" db="EMBL/GenBank/DDBJ databases">
        <authorList>
            <person name="Lanie J.A."/>
            <person name="Ng W.-L."/>
            <person name="Kazmierczak K.M."/>
            <person name="Andrzejewski T.M."/>
            <person name="Davidsen T.M."/>
            <person name="Wayne K.J."/>
            <person name="Tettelin H."/>
            <person name="Glass J.I."/>
            <person name="Rusch D."/>
            <person name="Podicherti R."/>
            <person name="Tsui H.-C.T."/>
            <person name="Winkler M.E."/>
        </authorList>
    </citation>
    <scope>NUCLEOTIDE SEQUENCE</scope>
</reference>
<proteinExistence type="predicted"/>
<protein>
    <submittedName>
        <fullName evidence="1">Uncharacterized protein</fullName>
    </submittedName>
</protein>
<dbReference type="SUPFAM" id="SSF49464">
    <property type="entry name" value="Carboxypeptidase regulatory domain-like"/>
    <property type="match status" value="1"/>
</dbReference>
<dbReference type="EMBL" id="UINC01049605">
    <property type="protein sequence ID" value="SVB61585.1"/>
    <property type="molecule type" value="Genomic_DNA"/>
</dbReference>
<dbReference type="AlphaFoldDB" id="A0A382FFX7"/>
<dbReference type="Gene3D" id="2.60.40.1120">
    <property type="entry name" value="Carboxypeptidase-like, regulatory domain"/>
    <property type="match status" value="1"/>
</dbReference>
<name>A0A382FFX7_9ZZZZ</name>
<dbReference type="InterPro" id="IPR008969">
    <property type="entry name" value="CarboxyPept-like_regulatory"/>
</dbReference>
<feature type="non-terminal residue" evidence="1">
    <location>
        <position position="1"/>
    </location>
</feature>
<feature type="non-terminal residue" evidence="1">
    <location>
        <position position="527"/>
    </location>
</feature>
<gene>
    <name evidence="1" type="ORF">METZ01_LOCUS214439</name>
</gene>
<accession>A0A382FFX7</accession>